<dbReference type="GeneID" id="20196535"/>
<keyword evidence="2" id="KW-0507">mRNA processing</keyword>
<feature type="domain" description="RRM" evidence="6">
    <location>
        <begin position="331"/>
        <end position="409"/>
    </location>
</feature>
<dbReference type="SUPFAM" id="SSF53098">
    <property type="entry name" value="Ribonuclease H-like"/>
    <property type="match status" value="1"/>
</dbReference>
<dbReference type="Proteomes" id="UP000015101">
    <property type="component" value="Unassembled WGS sequence"/>
</dbReference>
<dbReference type="SMART" id="SM00360">
    <property type="entry name" value="RRM"/>
    <property type="match status" value="3"/>
</dbReference>
<dbReference type="Gene3D" id="3.30.420.10">
    <property type="entry name" value="Ribonuclease H-like superfamily/Ribonuclease H"/>
    <property type="match status" value="1"/>
</dbReference>
<evidence type="ECO:0000313" key="8">
    <source>
        <dbReference type="EnsemblMetazoa" id="HelroP139357"/>
    </source>
</evidence>
<dbReference type="FunFam" id="3.30.70.330:FF:000041">
    <property type="entry name" value="Epithelial splicing regulatory protein 1"/>
    <property type="match status" value="1"/>
</dbReference>
<dbReference type="EnsemblMetazoa" id="HelroT139357">
    <property type="protein sequence ID" value="HelroP139357"/>
    <property type="gene ID" value="HelroG139357"/>
</dbReference>
<dbReference type="KEGG" id="hro:HELRODRAFT_139357"/>
<sequence length="556" mass="62619">HSPTSLVCLFFVTSGQNGENLGSDEEQIVLFVHMIYDLKENKVCIQLFLYIIQQHESIITEECRIQTGVSEEAILNAPPLGHVIDEFENSLSSHQLHNLSGLTRQNFCLCTDGQLHLRMCLLPECSNKNINLAHHYFRFFDLRKEFRKCYKYEDDVAVHCLADMLELSGLEKVDEPQYGMRQCKEMALIIHKMVAQGHLFLESEYIKDKLEPGVCGKDEVVDDDTVVRARGLPWQSSDQDIARFFRGLNVEKGGVALCLSPQGRRNGEALIRFESKEHRDLALRKHKHHIGQRYIEVYKASGEDFIAVAGGTLTEAQEFLSRHGDGGSQIIVRMRGLPYICKAEQVLNFFKQEPNPADVLDGEDGVLFVHQADGRSTGDAFVLFSSESEADLALSKHRQCIGTRYIELFKSTTAEVQQVDITTLEHFPQIITFPAAIHPANSFLLQPTSHQQIITSGTKRDCLRIRGLPTDAHVSDVLTFLGENSKYIVYQGVHMVYNSRGMPSGEAFIQMDGEQSAEITSLAKNKKVMYTQGGRKNYIEVIQCSGDEMNLLLNSG</sequence>
<dbReference type="GO" id="GO:0006397">
    <property type="term" value="P:mRNA processing"/>
    <property type="evidence" value="ECO:0007669"/>
    <property type="project" value="UniProtKB-KW"/>
</dbReference>
<proteinExistence type="inferred from homology"/>
<feature type="domain" description="RRM" evidence="6">
    <location>
        <begin position="226"/>
        <end position="298"/>
    </location>
</feature>
<evidence type="ECO:0000259" key="6">
    <source>
        <dbReference type="SMART" id="SM00360"/>
    </source>
</evidence>
<dbReference type="GO" id="GO:1990904">
    <property type="term" value="C:ribonucleoprotein complex"/>
    <property type="evidence" value="ECO:0000318"/>
    <property type="project" value="GO_Central"/>
</dbReference>
<dbReference type="InterPro" id="IPR036397">
    <property type="entry name" value="RNaseH_sf"/>
</dbReference>
<dbReference type="InterPro" id="IPR050666">
    <property type="entry name" value="ESRP"/>
</dbReference>
<dbReference type="STRING" id="6412.T1EIY5"/>
<dbReference type="GO" id="GO:0008380">
    <property type="term" value="P:RNA splicing"/>
    <property type="evidence" value="ECO:0007669"/>
    <property type="project" value="UniProtKB-KW"/>
</dbReference>
<evidence type="ECO:0000256" key="4">
    <source>
        <dbReference type="ARBA" id="ARBA00022884"/>
    </source>
</evidence>
<feature type="domain" description="RRM" evidence="6">
    <location>
        <begin position="462"/>
        <end position="540"/>
    </location>
</feature>
<dbReference type="RefSeq" id="XP_009015027.1">
    <property type="nucleotide sequence ID" value="XM_009016779.1"/>
</dbReference>
<evidence type="ECO:0000256" key="1">
    <source>
        <dbReference type="ARBA" id="ARBA00008866"/>
    </source>
</evidence>
<evidence type="ECO:0000256" key="5">
    <source>
        <dbReference type="ARBA" id="ARBA00023187"/>
    </source>
</evidence>
<reference evidence="9" key="1">
    <citation type="submission" date="2012-12" db="EMBL/GenBank/DDBJ databases">
        <authorList>
            <person name="Hellsten U."/>
            <person name="Grimwood J."/>
            <person name="Chapman J.A."/>
            <person name="Shapiro H."/>
            <person name="Aerts A."/>
            <person name="Otillar R.P."/>
            <person name="Terry A.Y."/>
            <person name="Boore J.L."/>
            <person name="Simakov O."/>
            <person name="Marletaz F."/>
            <person name="Cho S.-J."/>
            <person name="Edsinger-Gonzales E."/>
            <person name="Havlak P."/>
            <person name="Kuo D.-H."/>
            <person name="Larsson T."/>
            <person name="Lv J."/>
            <person name="Arendt D."/>
            <person name="Savage R."/>
            <person name="Osoegawa K."/>
            <person name="de Jong P."/>
            <person name="Lindberg D.R."/>
            <person name="Seaver E.C."/>
            <person name="Weisblat D.A."/>
            <person name="Putnam N.H."/>
            <person name="Grigoriev I.V."/>
            <person name="Rokhsar D.S."/>
        </authorList>
    </citation>
    <scope>NUCLEOTIDE SEQUENCE</scope>
</reference>
<dbReference type="InterPro" id="IPR035979">
    <property type="entry name" value="RBD_domain_sf"/>
</dbReference>
<dbReference type="EMBL" id="KB096275">
    <property type="protein sequence ID" value="ESO06931.1"/>
    <property type="molecule type" value="Genomic_DNA"/>
</dbReference>
<dbReference type="GO" id="GO:0005654">
    <property type="term" value="C:nucleoplasm"/>
    <property type="evidence" value="ECO:0000318"/>
    <property type="project" value="GO_Central"/>
</dbReference>
<dbReference type="eggNOG" id="KOG1365">
    <property type="taxonomic scope" value="Eukaryota"/>
</dbReference>
<dbReference type="FunCoup" id="T1EIY5">
    <property type="interactions" value="42"/>
</dbReference>
<organism evidence="8 9">
    <name type="scientific">Helobdella robusta</name>
    <name type="common">Californian leech</name>
    <dbReference type="NCBI Taxonomy" id="6412"/>
    <lineage>
        <taxon>Eukaryota</taxon>
        <taxon>Metazoa</taxon>
        <taxon>Spiralia</taxon>
        <taxon>Lophotrochozoa</taxon>
        <taxon>Annelida</taxon>
        <taxon>Clitellata</taxon>
        <taxon>Hirudinea</taxon>
        <taxon>Rhynchobdellida</taxon>
        <taxon>Glossiphoniidae</taxon>
        <taxon>Helobdella</taxon>
    </lineage>
</organism>
<dbReference type="OMA" id="VQHPSAC"/>
<dbReference type="InterPro" id="IPR000504">
    <property type="entry name" value="RRM_dom"/>
</dbReference>
<dbReference type="HOGENOM" id="CLU_008009_2_2_1"/>
<keyword evidence="3" id="KW-0677">Repeat</keyword>
<keyword evidence="9" id="KW-1185">Reference proteome</keyword>
<evidence type="ECO:0000313" key="9">
    <source>
        <dbReference type="Proteomes" id="UP000015101"/>
    </source>
</evidence>
<protein>
    <recommendedName>
        <fullName evidence="6">RRM domain-containing protein</fullName>
    </recommendedName>
</protein>
<gene>
    <name evidence="8" type="primary">20196535</name>
    <name evidence="7" type="ORF">HELRODRAFT_139357</name>
</gene>
<dbReference type="EMBL" id="AMQM01003721">
    <property type="status" value="NOT_ANNOTATED_CDS"/>
    <property type="molecule type" value="Genomic_DNA"/>
</dbReference>
<keyword evidence="4" id="KW-0694">RNA-binding</keyword>
<dbReference type="GO" id="GO:0043484">
    <property type="term" value="P:regulation of RNA splicing"/>
    <property type="evidence" value="ECO:0000318"/>
    <property type="project" value="GO_Central"/>
</dbReference>
<dbReference type="GO" id="GO:0003729">
    <property type="term" value="F:mRNA binding"/>
    <property type="evidence" value="ECO:0000318"/>
    <property type="project" value="GO_Central"/>
</dbReference>
<dbReference type="SUPFAM" id="SSF54928">
    <property type="entry name" value="RNA-binding domain, RBD"/>
    <property type="match status" value="3"/>
</dbReference>
<dbReference type="AlphaFoldDB" id="T1EIY5"/>
<dbReference type="InParanoid" id="T1EIY5"/>
<dbReference type="PANTHER" id="PTHR13976">
    <property type="entry name" value="HETEROGENEOUS NUCLEAR RIBONUCLEOPROTEIN-RELATED"/>
    <property type="match status" value="1"/>
</dbReference>
<name>T1EIY5_HELRO</name>
<dbReference type="InterPro" id="IPR012677">
    <property type="entry name" value="Nucleotide-bd_a/b_plait_sf"/>
</dbReference>
<accession>T1EIY5</accession>
<reference evidence="8" key="3">
    <citation type="submission" date="2015-06" db="UniProtKB">
        <authorList>
            <consortium name="EnsemblMetazoa"/>
        </authorList>
    </citation>
    <scope>IDENTIFICATION</scope>
</reference>
<comment type="similarity">
    <text evidence="1">Belongs to the ESRP family.</text>
</comment>
<reference evidence="7 9" key="2">
    <citation type="journal article" date="2013" name="Nature">
        <title>Insights into bilaterian evolution from three spiralian genomes.</title>
        <authorList>
            <person name="Simakov O."/>
            <person name="Marletaz F."/>
            <person name="Cho S.J."/>
            <person name="Edsinger-Gonzales E."/>
            <person name="Havlak P."/>
            <person name="Hellsten U."/>
            <person name="Kuo D.H."/>
            <person name="Larsson T."/>
            <person name="Lv J."/>
            <person name="Arendt D."/>
            <person name="Savage R."/>
            <person name="Osoegawa K."/>
            <person name="de Jong P."/>
            <person name="Grimwood J."/>
            <person name="Chapman J.A."/>
            <person name="Shapiro H."/>
            <person name="Aerts A."/>
            <person name="Otillar R.P."/>
            <person name="Terry A.Y."/>
            <person name="Boore J.L."/>
            <person name="Grigoriev I.V."/>
            <person name="Lindberg D.R."/>
            <person name="Seaver E.C."/>
            <person name="Weisblat D.A."/>
            <person name="Putnam N.H."/>
            <person name="Rokhsar D.S."/>
        </authorList>
    </citation>
    <scope>NUCLEOTIDE SEQUENCE</scope>
</reference>
<dbReference type="CTD" id="20196535"/>
<evidence type="ECO:0000256" key="2">
    <source>
        <dbReference type="ARBA" id="ARBA00022664"/>
    </source>
</evidence>
<evidence type="ECO:0000313" key="7">
    <source>
        <dbReference type="EMBL" id="ESO06931.1"/>
    </source>
</evidence>
<keyword evidence="5" id="KW-0508">mRNA splicing</keyword>
<dbReference type="InterPro" id="IPR012337">
    <property type="entry name" value="RNaseH-like_sf"/>
</dbReference>
<evidence type="ECO:0000256" key="3">
    <source>
        <dbReference type="ARBA" id="ARBA00022737"/>
    </source>
</evidence>
<dbReference type="Gene3D" id="3.30.70.330">
    <property type="match status" value="3"/>
</dbReference>
<dbReference type="OrthoDB" id="431068at2759"/>